<dbReference type="EMBL" id="LT629692">
    <property type="protein sequence ID" value="SDH57974.1"/>
    <property type="molecule type" value="Genomic_DNA"/>
</dbReference>
<gene>
    <name evidence="1" type="ORF">SAMN04489810_3370</name>
</gene>
<dbReference type="Proteomes" id="UP000199009">
    <property type="component" value="Chromosome I"/>
</dbReference>
<proteinExistence type="predicted"/>
<protein>
    <submittedName>
        <fullName evidence="1">Uncharacterized protein</fullName>
    </submittedName>
</protein>
<name>A0A1G8DJZ2_9MICO</name>
<dbReference type="OrthoDB" id="5119511at2"/>
<accession>A0A1G8DJZ2</accession>
<evidence type="ECO:0000313" key="2">
    <source>
        <dbReference type="Proteomes" id="UP000199009"/>
    </source>
</evidence>
<evidence type="ECO:0000313" key="1">
    <source>
        <dbReference type="EMBL" id="SDH57974.1"/>
    </source>
</evidence>
<dbReference type="RefSeq" id="WP_091492633.1">
    <property type="nucleotide sequence ID" value="NZ_LT629692.1"/>
</dbReference>
<dbReference type="AlphaFoldDB" id="A0A1G8DJZ2"/>
<organism evidence="1 2">
    <name type="scientific">Microbacterium pygmaeum</name>
    <dbReference type="NCBI Taxonomy" id="370764"/>
    <lineage>
        <taxon>Bacteria</taxon>
        <taxon>Bacillati</taxon>
        <taxon>Actinomycetota</taxon>
        <taxon>Actinomycetes</taxon>
        <taxon>Micrococcales</taxon>
        <taxon>Microbacteriaceae</taxon>
        <taxon>Microbacterium</taxon>
    </lineage>
</organism>
<reference evidence="1 2" key="1">
    <citation type="submission" date="2016-10" db="EMBL/GenBank/DDBJ databases">
        <authorList>
            <person name="de Groot N.N."/>
        </authorList>
    </citation>
    <scope>NUCLEOTIDE SEQUENCE [LARGE SCALE GENOMIC DNA]</scope>
    <source>
        <strain evidence="1 2">DSM 23142</strain>
    </source>
</reference>
<sequence>MKILIYAGAELMTGDDIAEAVLEYCAALAESEAAETLDIPVVEPDGTIGRARLLLGPASQIVARSVESDWPELEDVPTVERVVARTMAQRPVIHVQARSPRDDDQNWADSI</sequence>
<keyword evidence="2" id="KW-1185">Reference proteome</keyword>